<keyword evidence="7" id="KW-0479">Metal-binding</keyword>
<dbReference type="SUPFAM" id="SSF54897">
    <property type="entry name" value="Protease propeptides/inhibitors"/>
    <property type="match status" value="1"/>
</dbReference>
<gene>
    <name evidence="18" type="ORF">PYX00_002983</name>
</gene>
<comment type="subcellular location">
    <subcellularLocation>
        <location evidence="2">Secreted</location>
    </subcellularLocation>
</comment>
<dbReference type="InterPro" id="IPR000834">
    <property type="entry name" value="Peptidase_M14"/>
</dbReference>
<dbReference type="PROSITE" id="PS52035">
    <property type="entry name" value="PEPTIDASE_M14"/>
    <property type="match status" value="1"/>
</dbReference>
<dbReference type="Pfam" id="PF02244">
    <property type="entry name" value="Propep_M14"/>
    <property type="match status" value="1"/>
</dbReference>
<feature type="region of interest" description="Disordered" evidence="15">
    <location>
        <begin position="24"/>
        <end position="53"/>
    </location>
</feature>
<keyword evidence="11" id="KW-0482">Metalloprotease</keyword>
<evidence type="ECO:0000256" key="8">
    <source>
        <dbReference type="ARBA" id="ARBA00022729"/>
    </source>
</evidence>
<keyword evidence="10" id="KW-0862">Zinc</keyword>
<feature type="signal peptide" evidence="16">
    <location>
        <begin position="1"/>
        <end position="19"/>
    </location>
</feature>
<accession>A0AAW2HYN5</accession>
<keyword evidence="6" id="KW-0645">Protease</keyword>
<dbReference type="InterPro" id="IPR003146">
    <property type="entry name" value="M14A_act_pep"/>
</dbReference>
<keyword evidence="8 16" id="KW-0732">Signal</keyword>
<evidence type="ECO:0000256" key="6">
    <source>
        <dbReference type="ARBA" id="ARBA00022670"/>
    </source>
</evidence>
<dbReference type="PRINTS" id="PR00765">
    <property type="entry name" value="CRBOXYPTASEA"/>
</dbReference>
<comment type="caution">
    <text evidence="18">The sequence shown here is derived from an EMBL/GenBank/DDBJ whole genome shotgun (WGS) entry which is preliminary data.</text>
</comment>
<evidence type="ECO:0000256" key="9">
    <source>
        <dbReference type="ARBA" id="ARBA00022801"/>
    </source>
</evidence>
<evidence type="ECO:0000256" key="5">
    <source>
        <dbReference type="ARBA" id="ARBA00022645"/>
    </source>
</evidence>
<dbReference type="CDD" id="cd03860">
    <property type="entry name" value="M14_CP_A-B_like"/>
    <property type="match status" value="1"/>
</dbReference>
<evidence type="ECO:0000256" key="16">
    <source>
        <dbReference type="SAM" id="SignalP"/>
    </source>
</evidence>
<comment type="function">
    <text evidence="13">Involved in the digestion of the blood meal.</text>
</comment>
<dbReference type="InterPro" id="IPR057246">
    <property type="entry name" value="CARBOXYPEPT_ZN_1"/>
</dbReference>
<protein>
    <recommendedName>
        <fullName evidence="17">Peptidase M14 domain-containing protein</fullName>
    </recommendedName>
</protein>
<dbReference type="EMBL" id="JARGDH010000002">
    <property type="protein sequence ID" value="KAL0274982.1"/>
    <property type="molecule type" value="Genomic_DNA"/>
</dbReference>
<sequence>MRSTLSVLALCLLTIAVSASKRNPKQSEKLISSSENAEKVNNPGTVEINGPSDNDVEVFSPNATERVYYNGMKVLRVVVQNKEQKRWIKDMDNRGDASIWSNNGTAIDILIKRQNAFDFLKQKKLSYDVVIDDLQKAIEEENPKLSEEEWSELQGRKVEAYSQWSYNGFPTPFHQWLLNDNSGSEADDEGSFLGLRKASSKKKRKKKRRGHRMTWQMYHRMADIHGYMDYLAATYPNTCSVETIGTSVEGRPLKVLKVASGEPNSPAVWVDSGIHAREWITPATSTYVISQMVENGDGAHGVDWYFLPIVNPDGYEHSHTTDRLWRKNRANPNKGPCAGTDLNRNFGYRWGGQGASRQPCRETYAGSGPFSEPETSAINRYVTGKQGKFKSYISLHSYGQYILYPWGYDRRVPPDYADLHRVGRAMAQAMKESGGQSYRVGSAAATLYPAAGGSDDWAKGTVKIKYSYTIELRDTGRHGFILPAQYIVPTAKEAYAALKVVAEEVKAL</sequence>
<dbReference type="Gene3D" id="3.30.70.340">
    <property type="entry name" value="Metallocarboxypeptidase-like"/>
    <property type="match status" value="1"/>
</dbReference>
<reference evidence="18" key="1">
    <citation type="journal article" date="2024" name="Gigascience">
        <title>Chromosome-level genome of the poultry shaft louse Menopon gallinae provides insight into the host-switching and adaptive evolution of parasitic lice.</title>
        <authorList>
            <person name="Xu Y."/>
            <person name="Ma L."/>
            <person name="Liu S."/>
            <person name="Liang Y."/>
            <person name="Liu Q."/>
            <person name="He Z."/>
            <person name="Tian L."/>
            <person name="Duan Y."/>
            <person name="Cai W."/>
            <person name="Li H."/>
            <person name="Song F."/>
        </authorList>
    </citation>
    <scope>NUCLEOTIDE SEQUENCE</scope>
    <source>
        <strain evidence="18">Cailab_2023a</strain>
    </source>
</reference>
<dbReference type="GO" id="GO:0004181">
    <property type="term" value="F:metallocarboxypeptidase activity"/>
    <property type="evidence" value="ECO:0007669"/>
    <property type="project" value="InterPro"/>
</dbReference>
<dbReference type="PANTHER" id="PTHR11705">
    <property type="entry name" value="PROTEASE FAMILY M14 CARBOXYPEPTIDASE A,B"/>
    <property type="match status" value="1"/>
</dbReference>
<comment type="similarity">
    <text evidence="3 14">Belongs to the peptidase M14 family.</text>
</comment>
<evidence type="ECO:0000256" key="4">
    <source>
        <dbReference type="ARBA" id="ARBA00022525"/>
    </source>
</evidence>
<dbReference type="FunFam" id="3.40.630.10:FF:000040">
    <property type="entry name" value="zinc carboxypeptidase"/>
    <property type="match status" value="1"/>
</dbReference>
<proteinExistence type="inferred from homology"/>
<evidence type="ECO:0000256" key="13">
    <source>
        <dbReference type="ARBA" id="ARBA00057299"/>
    </source>
</evidence>
<dbReference type="InterPro" id="IPR036990">
    <property type="entry name" value="M14A-like_propep"/>
</dbReference>
<keyword evidence="12" id="KW-1015">Disulfide bond</keyword>
<comment type="cofactor">
    <cofactor evidence="1">
        <name>Zn(2+)</name>
        <dbReference type="ChEBI" id="CHEBI:29105"/>
    </cofactor>
</comment>
<evidence type="ECO:0000313" key="18">
    <source>
        <dbReference type="EMBL" id="KAL0274982.1"/>
    </source>
</evidence>
<keyword evidence="4" id="KW-0964">Secreted</keyword>
<dbReference type="Gene3D" id="3.40.630.10">
    <property type="entry name" value="Zn peptidases"/>
    <property type="match status" value="1"/>
</dbReference>
<evidence type="ECO:0000256" key="1">
    <source>
        <dbReference type="ARBA" id="ARBA00001947"/>
    </source>
</evidence>
<evidence type="ECO:0000256" key="7">
    <source>
        <dbReference type="ARBA" id="ARBA00022723"/>
    </source>
</evidence>
<evidence type="ECO:0000256" key="10">
    <source>
        <dbReference type="ARBA" id="ARBA00022833"/>
    </source>
</evidence>
<evidence type="ECO:0000256" key="14">
    <source>
        <dbReference type="PROSITE-ProRule" id="PRU01379"/>
    </source>
</evidence>
<dbReference type="GO" id="GO:0006508">
    <property type="term" value="P:proteolysis"/>
    <property type="evidence" value="ECO:0007669"/>
    <property type="project" value="UniProtKB-KW"/>
</dbReference>
<dbReference type="PROSITE" id="PS00132">
    <property type="entry name" value="CARBOXYPEPT_ZN_1"/>
    <property type="match status" value="1"/>
</dbReference>
<feature type="chain" id="PRO_5043788994" description="Peptidase M14 domain-containing protein" evidence="16">
    <location>
        <begin position="20"/>
        <end position="508"/>
    </location>
</feature>
<dbReference type="AlphaFoldDB" id="A0AAW2HYN5"/>
<feature type="active site" description="Proton donor/acceptor" evidence="14">
    <location>
        <position position="471"/>
    </location>
</feature>
<dbReference type="Pfam" id="PF00246">
    <property type="entry name" value="Peptidase_M14"/>
    <property type="match status" value="1"/>
</dbReference>
<dbReference type="SMART" id="SM00631">
    <property type="entry name" value="Zn_pept"/>
    <property type="match status" value="1"/>
</dbReference>
<evidence type="ECO:0000256" key="15">
    <source>
        <dbReference type="SAM" id="MobiDB-lite"/>
    </source>
</evidence>
<dbReference type="GO" id="GO:0008270">
    <property type="term" value="F:zinc ion binding"/>
    <property type="evidence" value="ECO:0007669"/>
    <property type="project" value="InterPro"/>
</dbReference>
<evidence type="ECO:0000256" key="3">
    <source>
        <dbReference type="ARBA" id="ARBA00005988"/>
    </source>
</evidence>
<dbReference type="GO" id="GO:0005615">
    <property type="term" value="C:extracellular space"/>
    <property type="evidence" value="ECO:0007669"/>
    <property type="project" value="TreeGrafter"/>
</dbReference>
<evidence type="ECO:0000259" key="17">
    <source>
        <dbReference type="PROSITE" id="PS52035"/>
    </source>
</evidence>
<keyword evidence="5" id="KW-0121">Carboxypeptidase</keyword>
<dbReference type="PANTHER" id="PTHR11705:SF91">
    <property type="entry name" value="FI01817P-RELATED"/>
    <property type="match status" value="1"/>
</dbReference>
<evidence type="ECO:0000256" key="2">
    <source>
        <dbReference type="ARBA" id="ARBA00004613"/>
    </source>
</evidence>
<feature type="domain" description="Peptidase M14" evidence="17">
    <location>
        <begin position="217"/>
        <end position="505"/>
    </location>
</feature>
<keyword evidence="9" id="KW-0378">Hydrolase</keyword>
<dbReference type="SUPFAM" id="SSF53187">
    <property type="entry name" value="Zn-dependent exopeptidases"/>
    <property type="match status" value="1"/>
</dbReference>
<organism evidence="18">
    <name type="scientific">Menopon gallinae</name>
    <name type="common">poultry shaft louse</name>
    <dbReference type="NCBI Taxonomy" id="328185"/>
    <lineage>
        <taxon>Eukaryota</taxon>
        <taxon>Metazoa</taxon>
        <taxon>Ecdysozoa</taxon>
        <taxon>Arthropoda</taxon>
        <taxon>Hexapoda</taxon>
        <taxon>Insecta</taxon>
        <taxon>Pterygota</taxon>
        <taxon>Neoptera</taxon>
        <taxon>Paraneoptera</taxon>
        <taxon>Psocodea</taxon>
        <taxon>Troctomorpha</taxon>
        <taxon>Phthiraptera</taxon>
        <taxon>Amblycera</taxon>
        <taxon>Menoponidae</taxon>
        <taxon>Menopon</taxon>
    </lineage>
</organism>
<name>A0AAW2HYN5_9NEOP</name>
<evidence type="ECO:0000256" key="12">
    <source>
        <dbReference type="ARBA" id="ARBA00023157"/>
    </source>
</evidence>
<evidence type="ECO:0000256" key="11">
    <source>
        <dbReference type="ARBA" id="ARBA00023049"/>
    </source>
</evidence>